<name>A0A8J9TCM1_PHATR</name>
<keyword evidence="1" id="KW-0472">Membrane</keyword>
<keyword evidence="1" id="KW-0812">Transmembrane</keyword>
<evidence type="ECO:0008006" key="3">
    <source>
        <dbReference type="Google" id="ProtNLM"/>
    </source>
</evidence>
<dbReference type="AlphaFoldDB" id="A0A8J9TCM1"/>
<dbReference type="PANTHER" id="PTHR33973">
    <property type="entry name" value="OS07G0153300 PROTEIN"/>
    <property type="match status" value="1"/>
</dbReference>
<dbReference type="Proteomes" id="UP000836788">
    <property type="component" value="Chromosome 4"/>
</dbReference>
<feature type="transmembrane region" description="Helical" evidence="1">
    <location>
        <begin position="292"/>
        <end position="312"/>
    </location>
</feature>
<gene>
    <name evidence="2" type="ORF">PTTT1_LOCUS42188</name>
</gene>
<feature type="transmembrane region" description="Helical" evidence="1">
    <location>
        <begin position="13"/>
        <end position="35"/>
    </location>
</feature>
<keyword evidence="1" id="KW-1133">Transmembrane helix</keyword>
<proteinExistence type="predicted"/>
<evidence type="ECO:0000313" key="2">
    <source>
        <dbReference type="EMBL" id="CAG9289611.1"/>
    </source>
</evidence>
<dbReference type="Pfam" id="PF07103">
    <property type="entry name" value="DUF1365"/>
    <property type="match status" value="1"/>
</dbReference>
<dbReference type="InterPro" id="IPR010775">
    <property type="entry name" value="DUF1365"/>
</dbReference>
<dbReference type="EMBL" id="OU594945">
    <property type="protein sequence ID" value="CAG9289611.1"/>
    <property type="molecule type" value="Genomic_DNA"/>
</dbReference>
<protein>
    <recommendedName>
        <fullName evidence="3">DUF1365 domain-containing protein</fullName>
    </recommendedName>
</protein>
<organism evidence="2">
    <name type="scientific">Phaeodactylum tricornutum</name>
    <name type="common">Diatom</name>
    <dbReference type="NCBI Taxonomy" id="2850"/>
    <lineage>
        <taxon>Eukaryota</taxon>
        <taxon>Sar</taxon>
        <taxon>Stramenopiles</taxon>
        <taxon>Ochrophyta</taxon>
        <taxon>Bacillariophyta</taxon>
        <taxon>Bacillariophyceae</taxon>
        <taxon>Bacillariophycidae</taxon>
        <taxon>Naviculales</taxon>
        <taxon>Phaeodactylaceae</taxon>
        <taxon>Phaeodactylum</taxon>
    </lineage>
</organism>
<sequence>MAGVSVSSYVLHFVGYVFVCIALILVTLLALPLILAQIARLRQPACVWKSRRSSLFVGRVWHTRHRPTKHAFTYPLFIFALDLQEVEDEDNGLFEKQLWPLSWIISYRPTDHLKGHTAQVQRSSGQRRLRNSSLLSQKIYEFVALKTNGKFQPSDKTHRIVLVSHLSYYGYCFNPVSFYYLLDNSSNSTTAAIVAEVSNTPWNEMYCYVLHPDSEDIKTVSRREDSTNYVFQKNFHVSPFMEMDYVYDWVFRDFDGGGIPSNIHVATGMKRVDGSLQFLATMNVHRKGMDPLTLAWQIVSYPFYCVIIQIWIHYEAFWLFAKGITFQPHPTGAESMASRAIGSIMTPFFLVHTWLTKKTQ</sequence>
<reference evidence="2" key="1">
    <citation type="submission" date="2022-02" db="EMBL/GenBank/DDBJ databases">
        <authorList>
            <person name="Giguere J D."/>
        </authorList>
    </citation>
    <scope>NUCLEOTIDE SEQUENCE</scope>
    <source>
        <strain evidence="2">CCAP 1055/1</strain>
    </source>
</reference>
<feature type="transmembrane region" description="Helical" evidence="1">
    <location>
        <begin position="336"/>
        <end position="355"/>
    </location>
</feature>
<dbReference type="PANTHER" id="PTHR33973:SF4">
    <property type="entry name" value="OS07G0153300 PROTEIN"/>
    <property type="match status" value="1"/>
</dbReference>
<evidence type="ECO:0000256" key="1">
    <source>
        <dbReference type="SAM" id="Phobius"/>
    </source>
</evidence>
<accession>A0A8J9TCM1</accession>